<evidence type="ECO:0000256" key="10">
    <source>
        <dbReference type="SAM" id="Phobius"/>
    </source>
</evidence>
<keyword evidence="8 10" id="KW-0472">Membrane</keyword>
<evidence type="ECO:0000256" key="5">
    <source>
        <dbReference type="ARBA" id="ARBA00022927"/>
    </source>
</evidence>
<dbReference type="GO" id="GO:0005829">
    <property type="term" value="C:cytosol"/>
    <property type="evidence" value="ECO:0007669"/>
    <property type="project" value="GOC"/>
</dbReference>
<evidence type="ECO:0000256" key="2">
    <source>
        <dbReference type="ARBA" id="ARBA00008160"/>
    </source>
</evidence>
<feature type="transmembrane region" description="Helical" evidence="10">
    <location>
        <begin position="12"/>
        <end position="35"/>
    </location>
</feature>
<dbReference type="GO" id="GO:0043001">
    <property type="term" value="P:Golgi to plasma membrane protein transport"/>
    <property type="evidence" value="ECO:0007669"/>
    <property type="project" value="TreeGrafter"/>
</dbReference>
<evidence type="ECO:0000256" key="4">
    <source>
        <dbReference type="ARBA" id="ARBA00022692"/>
    </source>
</evidence>
<feature type="region of interest" description="Disordered" evidence="9">
    <location>
        <begin position="160"/>
        <end position="216"/>
    </location>
</feature>
<keyword evidence="6 10" id="KW-1133">Transmembrane helix</keyword>
<accession>A0A061SGP8</accession>
<dbReference type="AlphaFoldDB" id="A0A061SGP8"/>
<organism evidence="11">
    <name type="scientific">Tetraselmis sp. GSL018</name>
    <dbReference type="NCBI Taxonomy" id="582737"/>
    <lineage>
        <taxon>Eukaryota</taxon>
        <taxon>Viridiplantae</taxon>
        <taxon>Chlorophyta</taxon>
        <taxon>core chlorophytes</taxon>
        <taxon>Chlorodendrophyceae</taxon>
        <taxon>Chlorodendrales</taxon>
        <taxon>Chlorodendraceae</taxon>
        <taxon>Tetraselmis</taxon>
    </lineage>
</organism>
<gene>
    <name evidence="11" type="ORF">TSPGSL018_6240</name>
</gene>
<keyword evidence="5" id="KW-0653">Protein transport</keyword>
<evidence type="ECO:0000256" key="3">
    <source>
        <dbReference type="ARBA" id="ARBA00022448"/>
    </source>
</evidence>
<dbReference type="GO" id="GO:0005802">
    <property type="term" value="C:trans-Golgi network"/>
    <property type="evidence" value="ECO:0007669"/>
    <property type="project" value="TreeGrafter"/>
</dbReference>
<dbReference type="GO" id="GO:0034067">
    <property type="term" value="P:protein localization to Golgi apparatus"/>
    <property type="evidence" value="ECO:0007669"/>
    <property type="project" value="TreeGrafter"/>
</dbReference>
<evidence type="ECO:0000256" key="1">
    <source>
        <dbReference type="ARBA" id="ARBA00004653"/>
    </source>
</evidence>
<dbReference type="EMBL" id="GBEZ01002885">
    <property type="protein sequence ID" value="JAC82209.1"/>
    <property type="molecule type" value="Transcribed_RNA"/>
</dbReference>
<dbReference type="PANTHER" id="PTHR12952:SF0">
    <property type="entry name" value="PROTEIN SYS1 HOMOLOG"/>
    <property type="match status" value="1"/>
</dbReference>
<keyword evidence="7" id="KW-0333">Golgi apparatus</keyword>
<dbReference type="GO" id="GO:0000139">
    <property type="term" value="C:Golgi membrane"/>
    <property type="evidence" value="ECO:0007669"/>
    <property type="project" value="UniProtKB-SubCell"/>
</dbReference>
<evidence type="ECO:0000256" key="9">
    <source>
        <dbReference type="SAM" id="MobiDB-lite"/>
    </source>
</evidence>
<dbReference type="PANTHER" id="PTHR12952">
    <property type="entry name" value="SYS1"/>
    <property type="match status" value="1"/>
</dbReference>
<feature type="transmembrane region" description="Helical" evidence="10">
    <location>
        <begin position="55"/>
        <end position="81"/>
    </location>
</feature>
<sequence length="216" mass="23094">MFYGANVWDPLLIISQIVALQCLCYLGLGLVQWLVVSPYHHAPISLRFLFDWRFVSLRTFTGGLNVVAFLLNACLLALLIVPVVGRAKKCLDFASTVYIWHTVFTAAAYGWPGSLSWWAVMGTCFAITALMSEWLCLQRELRDIPLGSVRERAKGSAAVRAPAGGGVPAGERRAGGSGPLGAVSSRPGSSNLTIRDIPSGSGSTSTQRLVSGPNAV</sequence>
<proteinExistence type="inferred from homology"/>
<feature type="compositionally biased region" description="Polar residues" evidence="9">
    <location>
        <begin position="200"/>
        <end position="209"/>
    </location>
</feature>
<keyword evidence="3" id="KW-0813">Transport</keyword>
<reference evidence="11" key="1">
    <citation type="submission" date="2014-05" db="EMBL/GenBank/DDBJ databases">
        <title>The transcriptome of the halophilic microalga Tetraselmis sp. GSL018 isolated from the Great Salt Lake, Utah.</title>
        <authorList>
            <person name="Jinkerson R.E."/>
            <person name="D'Adamo S."/>
            <person name="Posewitz M.C."/>
        </authorList>
    </citation>
    <scope>NUCLEOTIDE SEQUENCE</scope>
    <source>
        <strain evidence="11">GSL018</strain>
    </source>
</reference>
<evidence type="ECO:0000313" key="11">
    <source>
        <dbReference type="EMBL" id="JAC82209.1"/>
    </source>
</evidence>
<feature type="transmembrane region" description="Helical" evidence="10">
    <location>
        <begin position="117"/>
        <end position="137"/>
    </location>
</feature>
<keyword evidence="4 10" id="KW-0812">Transmembrane</keyword>
<evidence type="ECO:0000256" key="6">
    <source>
        <dbReference type="ARBA" id="ARBA00022989"/>
    </source>
</evidence>
<feature type="transmembrane region" description="Helical" evidence="10">
    <location>
        <begin position="93"/>
        <end position="111"/>
    </location>
</feature>
<evidence type="ECO:0000256" key="8">
    <source>
        <dbReference type="ARBA" id="ARBA00023136"/>
    </source>
</evidence>
<name>A0A061SGP8_9CHLO</name>
<dbReference type="InterPro" id="IPR019185">
    <property type="entry name" value="Integral_membrane_SYS1-rel"/>
</dbReference>
<dbReference type="GO" id="GO:0006895">
    <property type="term" value="P:Golgi to endosome transport"/>
    <property type="evidence" value="ECO:0007669"/>
    <property type="project" value="TreeGrafter"/>
</dbReference>
<comment type="subcellular location">
    <subcellularLocation>
        <location evidence="1">Golgi apparatus membrane</location>
        <topology evidence="1">Multi-pass membrane protein</topology>
    </subcellularLocation>
</comment>
<dbReference type="Pfam" id="PF09801">
    <property type="entry name" value="SYS1"/>
    <property type="match status" value="1"/>
</dbReference>
<evidence type="ECO:0000256" key="7">
    <source>
        <dbReference type="ARBA" id="ARBA00023034"/>
    </source>
</evidence>
<comment type="similarity">
    <text evidence="2">Belongs to the SYS1 family.</text>
</comment>
<protein>
    <submittedName>
        <fullName evidence="11">Coatomer subunit beta-1</fullName>
    </submittedName>
</protein>